<dbReference type="InterPro" id="IPR003660">
    <property type="entry name" value="HAMP_dom"/>
</dbReference>
<dbReference type="RefSeq" id="WP_148912708.1">
    <property type="nucleotide sequence ID" value="NZ_VSZS01000026.1"/>
</dbReference>
<feature type="domain" description="HAMP" evidence="7">
    <location>
        <begin position="210"/>
        <end position="251"/>
    </location>
</feature>
<dbReference type="Pfam" id="PF17200">
    <property type="entry name" value="sCache_2"/>
    <property type="match status" value="1"/>
</dbReference>
<evidence type="ECO:0000256" key="5">
    <source>
        <dbReference type="ARBA" id="ARBA00023136"/>
    </source>
</evidence>
<evidence type="ECO:0000313" key="8">
    <source>
        <dbReference type="EMBL" id="TYR37665.1"/>
    </source>
</evidence>
<keyword evidence="4 6" id="KW-1133">Transmembrane helix</keyword>
<dbReference type="CDD" id="cd06225">
    <property type="entry name" value="HAMP"/>
    <property type="match status" value="1"/>
</dbReference>
<evidence type="ECO:0000256" key="6">
    <source>
        <dbReference type="SAM" id="Phobius"/>
    </source>
</evidence>
<feature type="transmembrane region" description="Helical" evidence="6">
    <location>
        <begin position="12"/>
        <end position="30"/>
    </location>
</feature>
<keyword evidence="5 6" id="KW-0472">Membrane</keyword>
<evidence type="ECO:0000256" key="1">
    <source>
        <dbReference type="ARBA" id="ARBA00004651"/>
    </source>
</evidence>
<dbReference type="AlphaFoldDB" id="A0A5D4HDP2"/>
<feature type="non-terminal residue" evidence="8">
    <location>
        <position position="251"/>
    </location>
</feature>
<organism evidence="8 9">
    <name type="scientific">Neoaquamicrobium microcysteis</name>
    <dbReference type="NCBI Taxonomy" id="2682781"/>
    <lineage>
        <taxon>Bacteria</taxon>
        <taxon>Pseudomonadati</taxon>
        <taxon>Pseudomonadota</taxon>
        <taxon>Alphaproteobacteria</taxon>
        <taxon>Hyphomicrobiales</taxon>
        <taxon>Phyllobacteriaceae</taxon>
        <taxon>Neoaquamicrobium</taxon>
    </lineage>
</organism>
<dbReference type="Gene3D" id="1.10.8.500">
    <property type="entry name" value="HAMP domain in histidine kinase"/>
    <property type="match status" value="1"/>
</dbReference>
<dbReference type="GO" id="GO:0005886">
    <property type="term" value="C:plasma membrane"/>
    <property type="evidence" value="ECO:0007669"/>
    <property type="project" value="UniProtKB-SubCell"/>
</dbReference>
<dbReference type="PROSITE" id="PS50885">
    <property type="entry name" value="HAMP"/>
    <property type="match status" value="1"/>
</dbReference>
<proteinExistence type="predicted"/>
<accession>A0A5D4HDP2</accession>
<evidence type="ECO:0000256" key="2">
    <source>
        <dbReference type="ARBA" id="ARBA00022475"/>
    </source>
</evidence>
<evidence type="ECO:0000256" key="3">
    <source>
        <dbReference type="ARBA" id="ARBA00022692"/>
    </source>
</evidence>
<keyword evidence="2" id="KW-1003">Cell membrane</keyword>
<name>A0A5D4HDP2_9HYPH</name>
<sequence length="251" mass="27567">MNKIGISTRLYAMVGLALAAMICTGVFAIYQEQAALVSERRAMLEAMNENAVHVFEAYHAKELAGELTREEAQARSLAAIEPMRYQQDGYFWINDMSETIIMHPVRPQMNGTNQSGMEDPTGKRIFVEFNKVVNEHGKGFSDYMWPKPGFDEPVMKLSHVHGFQPWGWVVGTGVYADDLTAMFWRNATIIGSAMLIGVLVTMAAAYAVVRSVVKPVTSLTGVMGRLASGDNAVEVPAVDRGDEIGEMAKAV</sequence>
<reference evidence="8 9" key="1">
    <citation type="submission" date="2019-08" db="EMBL/GenBank/DDBJ databases">
        <authorList>
            <person name="Seo Y.L."/>
        </authorList>
    </citation>
    <scope>NUCLEOTIDE SEQUENCE [LARGE SCALE GENOMIC DNA]</scope>
    <source>
        <strain evidence="8 9">MaA-C15</strain>
    </source>
</reference>
<dbReference type="SMART" id="SM01049">
    <property type="entry name" value="Cache_2"/>
    <property type="match status" value="1"/>
</dbReference>
<keyword evidence="3 6" id="KW-0812">Transmembrane</keyword>
<feature type="transmembrane region" description="Helical" evidence="6">
    <location>
        <begin position="189"/>
        <end position="209"/>
    </location>
</feature>
<comment type="caution">
    <text evidence="8">The sequence shown here is derived from an EMBL/GenBank/DDBJ whole genome shotgun (WGS) entry which is preliminary data.</text>
</comment>
<dbReference type="EMBL" id="VSZS01000026">
    <property type="protein sequence ID" value="TYR37665.1"/>
    <property type="molecule type" value="Genomic_DNA"/>
</dbReference>
<dbReference type="SUPFAM" id="SSF158472">
    <property type="entry name" value="HAMP domain-like"/>
    <property type="match status" value="1"/>
</dbReference>
<keyword evidence="9" id="KW-1185">Reference proteome</keyword>
<dbReference type="OrthoDB" id="9778496at2"/>
<comment type="subcellular location">
    <subcellularLocation>
        <location evidence="1">Cell membrane</location>
        <topology evidence="1">Multi-pass membrane protein</topology>
    </subcellularLocation>
</comment>
<dbReference type="GO" id="GO:0007165">
    <property type="term" value="P:signal transduction"/>
    <property type="evidence" value="ECO:0007669"/>
    <property type="project" value="InterPro"/>
</dbReference>
<protein>
    <submittedName>
        <fullName evidence="8">HAMP domain-containing protein</fullName>
    </submittedName>
</protein>
<evidence type="ECO:0000313" key="9">
    <source>
        <dbReference type="Proteomes" id="UP000323258"/>
    </source>
</evidence>
<dbReference type="Proteomes" id="UP000323258">
    <property type="component" value="Unassembled WGS sequence"/>
</dbReference>
<dbReference type="InterPro" id="IPR033480">
    <property type="entry name" value="sCache_2"/>
</dbReference>
<reference evidence="8 9" key="2">
    <citation type="submission" date="2019-09" db="EMBL/GenBank/DDBJ databases">
        <title>Mesorhizobium sp. MaA-C15 isolated from Microcystis aeruginosa.</title>
        <authorList>
            <person name="Jeong S.E."/>
            <person name="Jin H.M."/>
            <person name="Jeon C.O."/>
        </authorList>
    </citation>
    <scope>NUCLEOTIDE SEQUENCE [LARGE SCALE GENOMIC DNA]</scope>
    <source>
        <strain evidence="8 9">MaA-C15</strain>
    </source>
</reference>
<evidence type="ECO:0000256" key="4">
    <source>
        <dbReference type="ARBA" id="ARBA00022989"/>
    </source>
</evidence>
<evidence type="ECO:0000259" key="7">
    <source>
        <dbReference type="PROSITE" id="PS50885"/>
    </source>
</evidence>
<dbReference type="Pfam" id="PF00672">
    <property type="entry name" value="HAMP"/>
    <property type="match status" value="1"/>
</dbReference>
<dbReference type="Gene3D" id="3.30.450.20">
    <property type="entry name" value="PAS domain"/>
    <property type="match status" value="1"/>
</dbReference>
<gene>
    <name evidence="8" type="ORF">FY036_00090</name>
</gene>